<gene>
    <name evidence="2" type="ORF">AVDCRST_MAG61-2779</name>
</gene>
<feature type="non-terminal residue" evidence="2">
    <location>
        <position position="1"/>
    </location>
</feature>
<evidence type="ECO:0000313" key="2">
    <source>
        <dbReference type="EMBL" id="CAA9328964.1"/>
    </source>
</evidence>
<dbReference type="AlphaFoldDB" id="A0A6J4LCT7"/>
<feature type="compositionally biased region" description="Basic residues" evidence="1">
    <location>
        <begin position="105"/>
        <end position="119"/>
    </location>
</feature>
<feature type="compositionally biased region" description="Basic and acidic residues" evidence="1">
    <location>
        <begin position="239"/>
        <end position="249"/>
    </location>
</feature>
<feature type="compositionally biased region" description="Basic residues" evidence="1">
    <location>
        <begin position="33"/>
        <end position="54"/>
    </location>
</feature>
<feature type="non-terminal residue" evidence="2">
    <location>
        <position position="340"/>
    </location>
</feature>
<evidence type="ECO:0000256" key="1">
    <source>
        <dbReference type="SAM" id="MobiDB-lite"/>
    </source>
</evidence>
<name>A0A6J4LCT7_9ACTN</name>
<feature type="region of interest" description="Disordered" evidence="1">
    <location>
        <begin position="1"/>
        <end position="340"/>
    </location>
</feature>
<organism evidence="2">
    <name type="scientific">uncultured Friedmanniella sp</name>
    <dbReference type="NCBI Taxonomy" id="335381"/>
    <lineage>
        <taxon>Bacteria</taxon>
        <taxon>Bacillati</taxon>
        <taxon>Actinomycetota</taxon>
        <taxon>Actinomycetes</taxon>
        <taxon>Propionibacteriales</taxon>
        <taxon>Nocardioidaceae</taxon>
        <taxon>Friedmanniella</taxon>
        <taxon>environmental samples</taxon>
    </lineage>
</organism>
<protein>
    <submittedName>
        <fullName evidence="2">Dolichol-P-glucose synthetase homolog</fullName>
    </submittedName>
</protein>
<feature type="compositionally biased region" description="Low complexity" evidence="1">
    <location>
        <begin position="124"/>
        <end position="148"/>
    </location>
</feature>
<dbReference type="EMBL" id="CADCTT010000334">
    <property type="protein sequence ID" value="CAA9328964.1"/>
    <property type="molecule type" value="Genomic_DNA"/>
</dbReference>
<feature type="compositionally biased region" description="Basic residues" evidence="1">
    <location>
        <begin position="202"/>
        <end position="224"/>
    </location>
</feature>
<reference evidence="2" key="1">
    <citation type="submission" date="2020-02" db="EMBL/GenBank/DDBJ databases">
        <authorList>
            <person name="Meier V. D."/>
        </authorList>
    </citation>
    <scope>NUCLEOTIDE SEQUENCE</scope>
    <source>
        <strain evidence="2">AVDCRST_MAG61</strain>
    </source>
</reference>
<feature type="compositionally biased region" description="Basic residues" evidence="1">
    <location>
        <begin position="255"/>
        <end position="280"/>
    </location>
</feature>
<sequence length="340" mass="36932">EPDGLGVGPPAGRSRHPGGSGGATGHRTVPARAAHHQRRVARSRCRPHPGHHRVLGLALADRRPGPRGEPAAGSRHRGVLPLTVPQHRAARWDPRRRPPRGQPRTSRRGRRAWSARRRLGAFCRAGPAGGDRAAGAGHPALARASFRPGGAGRGAGPRDRRRRRDPGAAAGRTVPAGTGPARRVRRRPPRPARPPVLAQRAGRVRGGHRRPHRHLLCRGPHRRRPSPDPGDAAAGDPGHAGDGHPDQHRWLGSPRGRRGVVVRPGRPRCRAGRRSRHRLRRDGAGRDPARSGGARRGLGIRPSSGRDRPCTDAGNGGRRQRRRRGADDQPVPRRRRQLWL</sequence>
<accession>A0A6J4LCT7</accession>
<proteinExistence type="predicted"/>